<keyword evidence="1" id="KW-0812">Transmembrane</keyword>
<evidence type="ECO:0000313" key="3">
    <source>
        <dbReference type="Proteomes" id="UP000254621"/>
    </source>
</evidence>
<name>A0A380NWQ3_WEIVI</name>
<gene>
    <name evidence="2" type="ORF">NCTC13645_00338</name>
</gene>
<evidence type="ECO:0000256" key="1">
    <source>
        <dbReference type="SAM" id="Phobius"/>
    </source>
</evidence>
<sequence>MRSQLNKMLLSFTGALVLFLIGLVIYTGLQQNKVLIWGIVRFVLLVV</sequence>
<protein>
    <submittedName>
        <fullName evidence="2">Uncharacterized protein</fullName>
    </submittedName>
</protein>
<feature type="transmembrane region" description="Helical" evidence="1">
    <location>
        <begin position="9"/>
        <end position="29"/>
    </location>
</feature>
<evidence type="ECO:0000313" key="2">
    <source>
        <dbReference type="EMBL" id="SUP52449.1"/>
    </source>
</evidence>
<keyword evidence="1" id="KW-0472">Membrane</keyword>
<accession>A0A380NWQ3</accession>
<organism evidence="2 3">
    <name type="scientific">Weissella viridescens</name>
    <name type="common">Lactobacillus viridescens</name>
    <dbReference type="NCBI Taxonomy" id="1629"/>
    <lineage>
        <taxon>Bacteria</taxon>
        <taxon>Bacillati</taxon>
        <taxon>Bacillota</taxon>
        <taxon>Bacilli</taxon>
        <taxon>Lactobacillales</taxon>
        <taxon>Lactobacillaceae</taxon>
        <taxon>Weissella</taxon>
    </lineage>
</organism>
<reference evidence="2 3" key="1">
    <citation type="submission" date="2018-06" db="EMBL/GenBank/DDBJ databases">
        <authorList>
            <consortium name="Pathogen Informatics"/>
            <person name="Doyle S."/>
        </authorList>
    </citation>
    <scope>NUCLEOTIDE SEQUENCE [LARGE SCALE GENOMIC DNA]</scope>
    <source>
        <strain evidence="2 3">NCTC13645</strain>
    </source>
</reference>
<dbReference type="Proteomes" id="UP000254621">
    <property type="component" value="Unassembled WGS sequence"/>
</dbReference>
<dbReference type="AlphaFoldDB" id="A0A380NWQ3"/>
<dbReference type="EMBL" id="UHIV01000001">
    <property type="protein sequence ID" value="SUP52449.1"/>
    <property type="molecule type" value="Genomic_DNA"/>
</dbReference>
<proteinExistence type="predicted"/>
<keyword evidence="1" id="KW-1133">Transmembrane helix</keyword>